<feature type="region of interest" description="Disordered" evidence="1">
    <location>
        <begin position="100"/>
        <end position="158"/>
    </location>
</feature>
<dbReference type="eggNOG" id="arCOG00727">
    <property type="taxonomic scope" value="Archaea"/>
</dbReference>
<keyword evidence="3" id="KW-1185">Reference proteome</keyword>
<dbReference type="EMBL" id="CP003316">
    <property type="protein sequence ID" value="AFA38953.1"/>
    <property type="molecule type" value="Genomic_DNA"/>
</dbReference>
<name>H6Q8E6_PYROT</name>
<sequence>MIYLDTSVLVKRYVEGADSGEVDELFEAAYRGAEVLSFSVYNIGEAASAIDKKARRGELKGDVKTAVSPMLKETAALSRLGALVDPHRLEGHEGLYAHSLSSSPLRRGRPPNSQLPAGLMRRTEHGGSRIGASRREGGGEGTHNTLSNQSGPSGAERRRQCLQPFAARRREPLPRLLGGAGYLMHGRASFVCALNEL</sequence>
<dbReference type="KEGG" id="pog:Pogu_0926"/>
<dbReference type="AlphaFoldDB" id="H6Q8E6"/>
<dbReference type="Gene3D" id="3.40.50.1010">
    <property type="entry name" value="5'-nuclease"/>
    <property type="match status" value="1"/>
</dbReference>
<dbReference type="CDD" id="cd09874">
    <property type="entry name" value="PIN_MT3492-like"/>
    <property type="match status" value="1"/>
</dbReference>
<protein>
    <submittedName>
        <fullName evidence="2">Nucleic acid-binding protein, contains PIN domain</fullName>
    </submittedName>
</protein>
<feature type="compositionally biased region" description="Basic and acidic residues" evidence="1">
    <location>
        <begin position="121"/>
        <end position="138"/>
    </location>
</feature>
<feature type="compositionally biased region" description="Polar residues" evidence="1">
    <location>
        <begin position="142"/>
        <end position="152"/>
    </location>
</feature>
<evidence type="ECO:0000256" key="1">
    <source>
        <dbReference type="SAM" id="MobiDB-lite"/>
    </source>
</evidence>
<evidence type="ECO:0000313" key="2">
    <source>
        <dbReference type="EMBL" id="AFA38953.1"/>
    </source>
</evidence>
<proteinExistence type="predicted"/>
<accession>H6Q8E6</accession>
<organism evidence="2 3">
    <name type="scientific">Pyrobaculum oguniense (strain DSM 13380 / JCM 10595 / TE7)</name>
    <dbReference type="NCBI Taxonomy" id="698757"/>
    <lineage>
        <taxon>Archaea</taxon>
        <taxon>Thermoproteota</taxon>
        <taxon>Thermoprotei</taxon>
        <taxon>Thermoproteales</taxon>
        <taxon>Thermoproteaceae</taxon>
        <taxon>Pyrobaculum</taxon>
    </lineage>
</organism>
<reference evidence="2 3" key="1">
    <citation type="journal article" date="2012" name="Stand. Genomic Sci.">
        <title>Complete genome sequence of Pyrobaculum oguniense.</title>
        <authorList>
            <person name="Bernick D.L."/>
            <person name="Karplus K."/>
            <person name="Lui L.M."/>
            <person name="Coker J.K."/>
            <person name="Murphy J.N."/>
            <person name="Chan P.P."/>
            <person name="Cozen A.E."/>
            <person name="Lowe T.M."/>
        </authorList>
    </citation>
    <scope>NUCLEOTIDE SEQUENCE [LARGE SCALE GENOMIC DNA]</scope>
    <source>
        <strain evidence="2 3">TE7</strain>
    </source>
</reference>
<evidence type="ECO:0000313" key="3">
    <source>
        <dbReference type="Proteomes" id="UP000009062"/>
    </source>
</evidence>
<gene>
    <name evidence="2" type="ordered locus">Pogu_0926</name>
</gene>
<dbReference type="HOGENOM" id="CLU_1381457_0_0_2"/>
<dbReference type="Proteomes" id="UP000009062">
    <property type="component" value="Chromosome"/>
</dbReference>